<protein>
    <submittedName>
        <fullName evidence="1">Uncharacterized protein</fullName>
    </submittedName>
</protein>
<name>A0ACC3D7U8_9PEZI</name>
<evidence type="ECO:0000313" key="1">
    <source>
        <dbReference type="EMBL" id="KAK3063218.1"/>
    </source>
</evidence>
<reference evidence="1" key="1">
    <citation type="submission" date="2024-09" db="EMBL/GenBank/DDBJ databases">
        <title>Black Yeasts Isolated from many extreme environments.</title>
        <authorList>
            <person name="Coleine C."/>
            <person name="Stajich J.E."/>
            <person name="Selbmann L."/>
        </authorList>
    </citation>
    <scope>NUCLEOTIDE SEQUENCE</scope>
    <source>
        <strain evidence="1">CCFEE 5737</strain>
    </source>
</reference>
<proteinExistence type="predicted"/>
<dbReference type="EMBL" id="JAWDJW010006941">
    <property type="protein sequence ID" value="KAK3063218.1"/>
    <property type="molecule type" value="Genomic_DNA"/>
</dbReference>
<gene>
    <name evidence="1" type="ORF">LTS18_002146</name>
</gene>
<sequence length="220" mass="24757">MDTRAKSRALSPRVAAKVSGGKPKTASATRGFYDGPVRLICVEILGIRRMVFRAGGIEQATYFRSLLEDSDKITSPLLDVSLATTLLYDIFIDKNKIDVQSCEDAVSTSVHNQKPSEAKTGGNWLTGLVEAYVFGKQITNIDFQDSVTDPIIEQLVEAADFYFRSLEFEVLLQDHANNWPKSLREAVAELRTFAEDDGDHEAWKERMSERLRGCEFYEHL</sequence>
<organism evidence="1 2">
    <name type="scientific">Coniosporium uncinatum</name>
    <dbReference type="NCBI Taxonomy" id="93489"/>
    <lineage>
        <taxon>Eukaryota</taxon>
        <taxon>Fungi</taxon>
        <taxon>Dikarya</taxon>
        <taxon>Ascomycota</taxon>
        <taxon>Pezizomycotina</taxon>
        <taxon>Dothideomycetes</taxon>
        <taxon>Dothideomycetes incertae sedis</taxon>
        <taxon>Coniosporium</taxon>
    </lineage>
</organism>
<keyword evidence="2" id="KW-1185">Reference proteome</keyword>
<comment type="caution">
    <text evidence="1">The sequence shown here is derived from an EMBL/GenBank/DDBJ whole genome shotgun (WGS) entry which is preliminary data.</text>
</comment>
<evidence type="ECO:0000313" key="2">
    <source>
        <dbReference type="Proteomes" id="UP001186974"/>
    </source>
</evidence>
<dbReference type="Proteomes" id="UP001186974">
    <property type="component" value="Unassembled WGS sequence"/>
</dbReference>
<accession>A0ACC3D7U8</accession>